<dbReference type="InterPro" id="IPR000409">
    <property type="entry name" value="BEACH_dom"/>
</dbReference>
<feature type="domain" description="BEACH" evidence="4">
    <location>
        <begin position="2240"/>
        <end position="2295"/>
    </location>
</feature>
<keyword evidence="1" id="KW-0853">WD repeat</keyword>
<feature type="region of interest" description="Disordered" evidence="3">
    <location>
        <begin position="2089"/>
        <end position="2117"/>
    </location>
</feature>
<sequence>MAESDENRMLSLLEFRRHFNQIRFAADSRDPKEQADRLNFLVPLFLSSFSNASAGEIREKFGEHSADFTRLCSLVLVKEVKKRANNRDPDVAGKEVAKILLPNGSCWNLFQCVRILAFSGGGTVEKLVSNGVASCLSRNGKKLKILKKSLYLLLDIELENVDHEKQYLFISSFGQLLSRLLRSAVTTEELVANDDLKLLFSSAATAKSQHWRRISSDALLSIARHTMSLNVAQYIQTRGLIEEWLANLKKNKSSPLESIERLVCLICFLQDSSSCTQQLLDSFKRADGYVFLAELLLSLEDNLQSKQADSRKAESLECEDALRNLVLLVASLATCGFIELRPSAPSSGGSHQSGFRLPRPMGRGVSVRNISAFQVLQTVWTRSKSLILTTTILDVILSLYQQDPANYFILLPQKTISILADRVMEKPIDNMRRFFNIIEWVGLNLGYVLSEELQPILTILRQNVSIEFTMGSFSMIERLIKQKRTYKLMSNIPTRSAALELARSLMIADPELGINSTLNFLHEESSRKDRTLCMDVTRCLSRILASSSEAQLAFAKGRGFELIEVFLAEFKSSFSPEQSFGRTGLPKIDAMEELETVMNLIHSSISGCGKGFSKFSAVFTVEKLTRLVRSFGVFYEYKTMENNTESTLQIEIDILSIKNFSDILNGHHNLSISIRRVLLVLVAILKVAVVDNRVKIPHFLVVLLKLVPAILVPDPPQRSFLQCCILETIQKLLSDPQNVKSLSSVGDLSDNLLEILFSEPYINFISDYVSSTNETKLSRLTFEILEGLLTSSASPKYLYSYLRLLEPLNTSGMAAESQSLRPKVFRSILEILKRRSENKLAELPAILRLNSSHGRCAGIEIPGLLPMAAEGALSDFPTMASSISSGLTGSIQHSWPPVNGFCISTWLSFADLPNEGPIALPMLTIWRQGITRKSSYVVLSVLITKSKHVIVSTRELPYNSHNQLEELEIDFSQPNLVNSQNFENVDSVIGKLPETFFDGEVHHFHLQFTRGLIKQSLCFLWVDSSCVELSNSGKLRYPSGSSSSYHLSGAHCVNMTLGTTDSLSQLPKADWSISSLYCFNEALPANLAANIFNKGPLYRGCFQQSQMVNEDGILLAFFPENGLNQSEELILKNGISCLTGQERAVGGFLSDVAGKEDDPVQIIPASVPYGSLLGVGGPFLFLSLIEQAEDLDSLVDALDSFSRVIQLSPAVRAEFELEQTLPMLAYLLSEKTPHFQSRLLFYVVIQITQTASFDSAKVNSSSVNSQALNLLILDLFLWKSSECLRYILEHVLELMRGSKTQVLSLKEEIMNSEICSNLLQLLFEHDIPDSCIGSAYDLLEALTESDDDLLMIGNSMIYAIQIKKEAFLAIAKMFYRQMTDAKNSGAFADRFEKLFGWELLLTLLDQCQPVDQPVVLSLLSALFLSCPASSERFLNGSLLQKNVPTKKEKGFDLTVSYEGRGDQLTNDEVPRTANCFKILSKLLERGADNVQSCLIILGLLIGQPVDPDLAGTRQLGEGFIENQASSPNALTSSCFTLIYGILRRQLTMKDDSATQAVFPMLMELYRNHLPKFGKAFFQEQLVQQLVNVLYPLDSAETKLSEDMQSAQKLVIDQIIALFTNSVSLGCGSIVFKNVCDAILGVNPPQGAFPNQQKAVFTTLVDALQSFIRLTNLPWNWPVHLEFSQRLTTIENLSQFLAKVVDRIWEFDCYKNSLYDLCHTMANLLIRSRSNRAPKVVLESLEHTLWKCMYLNLCKSTMTEAEQLVAAAAVDLIIEFKAVIFPFTQEGKKDTIEFALLLAHCLFQLSGDSGGRRFIDQVSSEDRIHAPTVIHETLSSSVNAAWNILLASRCLEFESHCKVSIPPGSSIDVGKIMLRDMAARQWTLFKEKSRPKVQPQGGMLRKLSGSMGKFTSASRRALTVKRTASVSDAMSWLRLECESLRENIANEMSDKSFQYGRKMSAAKADWQEIALGLTMPGGLFGPSKPDKFVRWMLDSSEGPARTRRLMVPNTKFYDSYPPVSSCGLPGKHKKPSSFFSEEFYRVKNPNVEHRRISSQSSNGSPAEIEEFKRESVEIESIAAKLEKVPRVLSEKSDDLAPPLSPLGDAPLSPTGTSSQDVFGVESSPHIAGRILETGDKVRYSYRVGRVAGLDAHEGLLVIGKQKIYLIDGLGITTNEPATENHVQVNKFSLNQIRNIEKRRYLLQPIGLELFLANGRTYLLAFERNERQRALQRILQYAPQARTADASQMMDGLTKKWENGEISNFEYLVILNTWAGRTYNDLMQYPIFPVGYCRLRF</sequence>
<dbReference type="InterPro" id="IPR011993">
    <property type="entry name" value="PH-like_dom_sf"/>
</dbReference>
<keyword evidence="7" id="KW-1185">Reference proteome</keyword>
<evidence type="ECO:0000313" key="6">
    <source>
        <dbReference type="EMBL" id="CBY13412.1"/>
    </source>
</evidence>
<dbReference type="PANTHER" id="PTHR46108">
    <property type="entry name" value="BLUE CHEESE"/>
    <property type="match status" value="1"/>
</dbReference>
<evidence type="ECO:0000259" key="5">
    <source>
        <dbReference type="PROSITE" id="PS51783"/>
    </source>
</evidence>
<feature type="domain" description="BEACH-type PH" evidence="5">
    <location>
        <begin position="2131"/>
        <end position="2233"/>
    </location>
</feature>
<dbReference type="OrthoDB" id="10018316at2759"/>
<name>E4XUL5_OIKDI</name>
<dbReference type="InterPro" id="IPR051944">
    <property type="entry name" value="BEACH_domain_protein"/>
</dbReference>
<dbReference type="PANTHER" id="PTHR46108:SF4">
    <property type="entry name" value="BLUE CHEESE"/>
    <property type="match status" value="1"/>
</dbReference>
<protein>
    <submittedName>
        <fullName evidence="6">Uncharacterized protein</fullName>
    </submittedName>
</protein>
<proteinExistence type="predicted"/>
<dbReference type="InParanoid" id="E4XUL5"/>
<gene>
    <name evidence="6" type="ORF">GSOID_T00004723001</name>
</gene>
<dbReference type="Gene3D" id="1.10.1540.10">
    <property type="entry name" value="BEACH domain"/>
    <property type="match status" value="1"/>
</dbReference>
<evidence type="ECO:0000259" key="4">
    <source>
        <dbReference type="PROSITE" id="PS50197"/>
    </source>
</evidence>
<evidence type="ECO:0000256" key="1">
    <source>
        <dbReference type="ARBA" id="ARBA00022574"/>
    </source>
</evidence>
<dbReference type="Pfam" id="PF02138">
    <property type="entry name" value="Beach"/>
    <property type="match status" value="1"/>
</dbReference>
<dbReference type="InterPro" id="IPR023362">
    <property type="entry name" value="PH-BEACH_dom"/>
</dbReference>
<evidence type="ECO:0000256" key="3">
    <source>
        <dbReference type="SAM" id="MobiDB-lite"/>
    </source>
</evidence>
<dbReference type="PROSITE" id="PS50197">
    <property type="entry name" value="BEACH"/>
    <property type="match status" value="1"/>
</dbReference>
<evidence type="ECO:0000256" key="2">
    <source>
        <dbReference type="ARBA" id="ARBA00022737"/>
    </source>
</evidence>
<accession>E4XUL5</accession>
<dbReference type="Proteomes" id="UP000001307">
    <property type="component" value="Unassembled WGS sequence"/>
</dbReference>
<dbReference type="Pfam" id="PF14844">
    <property type="entry name" value="PH_BEACH"/>
    <property type="match status" value="1"/>
</dbReference>
<dbReference type="EMBL" id="FN653185">
    <property type="protein sequence ID" value="CBY13412.1"/>
    <property type="molecule type" value="Genomic_DNA"/>
</dbReference>
<dbReference type="CDD" id="cd01201">
    <property type="entry name" value="PH_BEACH"/>
    <property type="match status" value="1"/>
</dbReference>
<dbReference type="SUPFAM" id="SSF50729">
    <property type="entry name" value="PH domain-like"/>
    <property type="match status" value="1"/>
</dbReference>
<keyword evidence="2" id="KW-0677">Repeat</keyword>
<dbReference type="Gene3D" id="2.30.29.30">
    <property type="entry name" value="Pleckstrin-homology domain (PH domain)/Phosphotyrosine-binding domain (PTB)"/>
    <property type="match status" value="1"/>
</dbReference>
<dbReference type="InterPro" id="IPR036372">
    <property type="entry name" value="BEACH_dom_sf"/>
</dbReference>
<organism evidence="6">
    <name type="scientific">Oikopleura dioica</name>
    <name type="common">Tunicate</name>
    <dbReference type="NCBI Taxonomy" id="34765"/>
    <lineage>
        <taxon>Eukaryota</taxon>
        <taxon>Metazoa</taxon>
        <taxon>Chordata</taxon>
        <taxon>Tunicata</taxon>
        <taxon>Appendicularia</taxon>
        <taxon>Copelata</taxon>
        <taxon>Oikopleuridae</taxon>
        <taxon>Oikopleura</taxon>
    </lineage>
</organism>
<reference evidence="6" key="1">
    <citation type="journal article" date="2010" name="Science">
        <title>Plasticity of animal genome architecture unmasked by rapid evolution of a pelagic tunicate.</title>
        <authorList>
            <person name="Denoeud F."/>
            <person name="Henriet S."/>
            <person name="Mungpakdee S."/>
            <person name="Aury J.M."/>
            <person name="Da Silva C."/>
            <person name="Brinkmann H."/>
            <person name="Mikhaleva J."/>
            <person name="Olsen L.C."/>
            <person name="Jubin C."/>
            <person name="Canestro C."/>
            <person name="Bouquet J.M."/>
            <person name="Danks G."/>
            <person name="Poulain J."/>
            <person name="Campsteijn C."/>
            <person name="Adamski M."/>
            <person name="Cross I."/>
            <person name="Yadetie F."/>
            <person name="Muffato M."/>
            <person name="Louis A."/>
            <person name="Butcher S."/>
            <person name="Tsagkogeorga G."/>
            <person name="Konrad A."/>
            <person name="Singh S."/>
            <person name="Jensen M.F."/>
            <person name="Cong E.H."/>
            <person name="Eikeseth-Otteraa H."/>
            <person name="Noel B."/>
            <person name="Anthouard V."/>
            <person name="Porcel B.M."/>
            <person name="Kachouri-Lafond R."/>
            <person name="Nishino A."/>
            <person name="Ugolini M."/>
            <person name="Chourrout P."/>
            <person name="Nishida H."/>
            <person name="Aasland R."/>
            <person name="Huzurbazar S."/>
            <person name="Westhof E."/>
            <person name="Delsuc F."/>
            <person name="Lehrach H."/>
            <person name="Reinhardt R."/>
            <person name="Weissenbach J."/>
            <person name="Roy S.W."/>
            <person name="Artiguenave F."/>
            <person name="Postlethwait J.H."/>
            <person name="Manak J.R."/>
            <person name="Thompson E.M."/>
            <person name="Jaillon O."/>
            <person name="Du Pasquier L."/>
            <person name="Boudinot P."/>
            <person name="Liberles D.A."/>
            <person name="Volff J.N."/>
            <person name="Philippe H."/>
            <person name="Lenhard B."/>
            <person name="Roest Crollius H."/>
            <person name="Wincker P."/>
            <person name="Chourrout D."/>
        </authorList>
    </citation>
    <scope>NUCLEOTIDE SEQUENCE [LARGE SCALE GENOMIC DNA]</scope>
</reference>
<dbReference type="PROSITE" id="PS51783">
    <property type="entry name" value="PH_BEACH"/>
    <property type="match status" value="1"/>
</dbReference>
<evidence type="ECO:0000313" key="7">
    <source>
        <dbReference type="Proteomes" id="UP000001307"/>
    </source>
</evidence>
<dbReference type="SUPFAM" id="SSF81837">
    <property type="entry name" value="BEACH domain"/>
    <property type="match status" value="1"/>
</dbReference>